<name>A0ACB8DRJ7_DERSI</name>
<gene>
    <name evidence="1" type="ORF">HPB49_023436</name>
</gene>
<evidence type="ECO:0000313" key="2">
    <source>
        <dbReference type="Proteomes" id="UP000821865"/>
    </source>
</evidence>
<sequence>MRVAPAWSVLGLTLALAPWKSQTAPAARPAARWKHPGVLALERAGHFEGDILRPRNHASDRNAVTDKDNLWPGGIIPYVIDAKLNRTTKKILQAMADIESQSCLRFVARRRHQNYLSIMRGDGCTSFVGRQGGAQEVSLGTGCLYRGTIVHELMHAAGFDHEHSRSDRDQYIDVFTENAEPENVEQFDKLEPWENKLLTALRQGLGHAVRLGDVRPRARPGHHAGQGRQPPQRSVRQARAER</sequence>
<organism evidence="1 2">
    <name type="scientific">Dermacentor silvarum</name>
    <name type="common">Tick</name>
    <dbReference type="NCBI Taxonomy" id="543639"/>
    <lineage>
        <taxon>Eukaryota</taxon>
        <taxon>Metazoa</taxon>
        <taxon>Ecdysozoa</taxon>
        <taxon>Arthropoda</taxon>
        <taxon>Chelicerata</taxon>
        <taxon>Arachnida</taxon>
        <taxon>Acari</taxon>
        <taxon>Parasitiformes</taxon>
        <taxon>Ixodida</taxon>
        <taxon>Ixodoidea</taxon>
        <taxon>Ixodidae</taxon>
        <taxon>Rhipicephalinae</taxon>
        <taxon>Dermacentor</taxon>
    </lineage>
</organism>
<dbReference type="Proteomes" id="UP000821865">
    <property type="component" value="Chromosome 10"/>
</dbReference>
<proteinExistence type="predicted"/>
<comment type="caution">
    <text evidence="1">The sequence shown here is derived from an EMBL/GenBank/DDBJ whole genome shotgun (WGS) entry which is preliminary data.</text>
</comment>
<dbReference type="EMBL" id="CM023479">
    <property type="protein sequence ID" value="KAH7975080.1"/>
    <property type="molecule type" value="Genomic_DNA"/>
</dbReference>
<evidence type="ECO:0000313" key="1">
    <source>
        <dbReference type="EMBL" id="KAH7975080.1"/>
    </source>
</evidence>
<keyword evidence="2" id="KW-1185">Reference proteome</keyword>
<accession>A0ACB8DRJ7</accession>
<reference evidence="1" key="1">
    <citation type="submission" date="2020-05" db="EMBL/GenBank/DDBJ databases">
        <title>Large-scale comparative analyses of tick genomes elucidate their genetic diversity and vector capacities.</title>
        <authorList>
            <person name="Jia N."/>
            <person name="Wang J."/>
            <person name="Shi W."/>
            <person name="Du L."/>
            <person name="Sun Y."/>
            <person name="Zhan W."/>
            <person name="Jiang J."/>
            <person name="Wang Q."/>
            <person name="Zhang B."/>
            <person name="Ji P."/>
            <person name="Sakyi L.B."/>
            <person name="Cui X."/>
            <person name="Yuan T."/>
            <person name="Jiang B."/>
            <person name="Yang W."/>
            <person name="Lam T.T.-Y."/>
            <person name="Chang Q."/>
            <person name="Ding S."/>
            <person name="Wang X."/>
            <person name="Zhu J."/>
            <person name="Ruan X."/>
            <person name="Zhao L."/>
            <person name="Wei J."/>
            <person name="Que T."/>
            <person name="Du C."/>
            <person name="Cheng J."/>
            <person name="Dai P."/>
            <person name="Han X."/>
            <person name="Huang E."/>
            <person name="Gao Y."/>
            <person name="Liu J."/>
            <person name="Shao H."/>
            <person name="Ye R."/>
            <person name="Li L."/>
            <person name="Wei W."/>
            <person name="Wang X."/>
            <person name="Wang C."/>
            <person name="Yang T."/>
            <person name="Huo Q."/>
            <person name="Li W."/>
            <person name="Guo W."/>
            <person name="Chen H."/>
            <person name="Zhou L."/>
            <person name="Ni X."/>
            <person name="Tian J."/>
            <person name="Zhou Y."/>
            <person name="Sheng Y."/>
            <person name="Liu T."/>
            <person name="Pan Y."/>
            <person name="Xia L."/>
            <person name="Li J."/>
            <person name="Zhao F."/>
            <person name="Cao W."/>
        </authorList>
    </citation>
    <scope>NUCLEOTIDE SEQUENCE</scope>
    <source>
        <strain evidence="1">Dsil-2018</strain>
    </source>
</reference>
<protein>
    <submittedName>
        <fullName evidence="1">Uncharacterized protein</fullName>
    </submittedName>
</protein>